<dbReference type="RefSeq" id="WP_295368646.1">
    <property type="nucleotide sequence ID" value="NZ_DYUC01000016.1"/>
</dbReference>
<protein>
    <recommendedName>
        <fullName evidence="3">Carbohydrate binding domain protein</fullName>
    </recommendedName>
</protein>
<sequence length="174" mass="18744">MRVYDNGYYRDATPEEIEAWEAAASQPAPPPGPQEQVMTLARTMAAAATGLTDAVALSIPDLLPAWAELLAAGKEVAAGVCLTHKGQTYRVVQAVTPIESQPPGGEGMLAIYRPIEREHTGTLSDPIPWVYGMDCYSGKYYAHNGQTYLAKMDMLPCVWEPGSAGTEGQWEAVT</sequence>
<gene>
    <name evidence="1" type="ORF">K8V01_01955</name>
</gene>
<comment type="caution">
    <text evidence="1">The sequence shown here is derived from an EMBL/GenBank/DDBJ whole genome shotgun (WGS) entry which is preliminary data.</text>
</comment>
<reference evidence="1" key="2">
    <citation type="submission" date="2021-09" db="EMBL/GenBank/DDBJ databases">
        <authorList>
            <person name="Gilroy R."/>
        </authorList>
    </citation>
    <scope>NUCLEOTIDE SEQUENCE</scope>
    <source>
        <strain evidence="1">CHK179-5677</strain>
    </source>
</reference>
<proteinExistence type="predicted"/>
<accession>A0A921MK82</accession>
<reference evidence="1" key="1">
    <citation type="journal article" date="2021" name="PeerJ">
        <title>Extensive microbial diversity within the chicken gut microbiome revealed by metagenomics and culture.</title>
        <authorList>
            <person name="Gilroy R."/>
            <person name="Ravi A."/>
            <person name="Getino M."/>
            <person name="Pursley I."/>
            <person name="Horton D.L."/>
            <person name="Alikhan N.F."/>
            <person name="Baker D."/>
            <person name="Gharbi K."/>
            <person name="Hall N."/>
            <person name="Watson M."/>
            <person name="Adriaenssens E.M."/>
            <person name="Foster-Nyarko E."/>
            <person name="Jarju S."/>
            <person name="Secka A."/>
            <person name="Antonio M."/>
            <person name="Oren A."/>
            <person name="Chaudhuri R.R."/>
            <person name="La Ragione R."/>
            <person name="Hildebrand F."/>
            <person name="Pallen M.J."/>
        </authorList>
    </citation>
    <scope>NUCLEOTIDE SEQUENCE</scope>
    <source>
        <strain evidence="1">CHK179-5677</strain>
    </source>
</reference>
<evidence type="ECO:0000313" key="1">
    <source>
        <dbReference type="EMBL" id="HJG85785.1"/>
    </source>
</evidence>
<dbReference type="EMBL" id="DYUC01000016">
    <property type="protein sequence ID" value="HJG85785.1"/>
    <property type="molecule type" value="Genomic_DNA"/>
</dbReference>
<name>A0A921MK82_9FIRM</name>
<dbReference type="AlphaFoldDB" id="A0A921MK82"/>
<organism evidence="1 2">
    <name type="scientific">Pseudoflavonifractor capillosus</name>
    <dbReference type="NCBI Taxonomy" id="106588"/>
    <lineage>
        <taxon>Bacteria</taxon>
        <taxon>Bacillati</taxon>
        <taxon>Bacillota</taxon>
        <taxon>Clostridia</taxon>
        <taxon>Eubacteriales</taxon>
        <taxon>Oscillospiraceae</taxon>
        <taxon>Pseudoflavonifractor</taxon>
    </lineage>
</organism>
<dbReference type="Proteomes" id="UP000760668">
    <property type="component" value="Unassembled WGS sequence"/>
</dbReference>
<evidence type="ECO:0000313" key="2">
    <source>
        <dbReference type="Proteomes" id="UP000760668"/>
    </source>
</evidence>
<evidence type="ECO:0008006" key="3">
    <source>
        <dbReference type="Google" id="ProtNLM"/>
    </source>
</evidence>
<dbReference type="Gene3D" id="2.10.10.90">
    <property type="match status" value="1"/>
</dbReference>